<evidence type="ECO:0000313" key="3">
    <source>
        <dbReference type="Proteomes" id="UP001183610"/>
    </source>
</evidence>
<feature type="compositionally biased region" description="Basic and acidic residues" evidence="1">
    <location>
        <begin position="25"/>
        <end position="40"/>
    </location>
</feature>
<reference evidence="3" key="1">
    <citation type="submission" date="2023-07" db="EMBL/GenBank/DDBJ databases">
        <title>30 novel species of actinomycetes from the DSMZ collection.</title>
        <authorList>
            <person name="Nouioui I."/>
        </authorList>
    </citation>
    <scope>NUCLEOTIDE SEQUENCE [LARGE SCALE GENOMIC DNA]</scope>
    <source>
        <strain evidence="3">DSM 41979</strain>
    </source>
</reference>
<name>A0ABU2R7X2_9ACTN</name>
<evidence type="ECO:0000256" key="1">
    <source>
        <dbReference type="SAM" id="MobiDB-lite"/>
    </source>
</evidence>
<keyword evidence="3" id="KW-1185">Reference proteome</keyword>
<dbReference type="RefSeq" id="WP_010275196.1">
    <property type="nucleotide sequence ID" value="NZ_JAVRET010000093.1"/>
</dbReference>
<dbReference type="Proteomes" id="UP001183610">
    <property type="component" value="Unassembled WGS sequence"/>
</dbReference>
<evidence type="ECO:0000313" key="2">
    <source>
        <dbReference type="EMBL" id="MDT0412720.1"/>
    </source>
</evidence>
<accession>A0ABU2R7X2</accession>
<feature type="region of interest" description="Disordered" evidence="1">
    <location>
        <begin position="1"/>
        <end position="125"/>
    </location>
</feature>
<proteinExistence type="predicted"/>
<dbReference type="EMBL" id="JAVRET010000093">
    <property type="protein sequence ID" value="MDT0412720.1"/>
    <property type="molecule type" value="Genomic_DNA"/>
</dbReference>
<protein>
    <submittedName>
        <fullName evidence="2">Uncharacterized protein</fullName>
    </submittedName>
</protein>
<feature type="compositionally biased region" description="Pro residues" evidence="1">
    <location>
        <begin position="113"/>
        <end position="125"/>
    </location>
</feature>
<gene>
    <name evidence="2" type="ORF">RM698_27200</name>
</gene>
<comment type="caution">
    <text evidence="2">The sequence shown here is derived from an EMBL/GenBank/DDBJ whole genome shotgun (WGS) entry which is preliminary data.</text>
</comment>
<organism evidence="2 3">
    <name type="scientific">Streptomyces evansiae</name>
    <dbReference type="NCBI Taxonomy" id="3075535"/>
    <lineage>
        <taxon>Bacteria</taxon>
        <taxon>Bacillati</taxon>
        <taxon>Actinomycetota</taxon>
        <taxon>Actinomycetes</taxon>
        <taxon>Kitasatosporales</taxon>
        <taxon>Streptomycetaceae</taxon>
        <taxon>Streptomyces</taxon>
    </lineage>
</organism>
<feature type="compositionally biased region" description="Acidic residues" evidence="1">
    <location>
        <begin position="1"/>
        <end position="19"/>
    </location>
</feature>
<sequence>MGEEDDSDEVEPGGLDDLDYLAGERISRPTAAERREEAEGLTRPLGDPDEAAHRSARGPATAPVAGREVRVPVQPRPQDREQLPRPTEPAPQASHTPASGAAEAGGAGTSPRPHGPQGPPPQARG</sequence>